<feature type="region of interest" description="Disordered" evidence="1">
    <location>
        <begin position="367"/>
        <end position="387"/>
    </location>
</feature>
<protein>
    <submittedName>
        <fullName evidence="2">Uncharacterized protein</fullName>
    </submittedName>
</protein>
<evidence type="ECO:0000313" key="2">
    <source>
        <dbReference type="EMBL" id="KAG1772567.1"/>
    </source>
</evidence>
<dbReference type="EMBL" id="JABBWD010000052">
    <property type="protein sequence ID" value="KAG1772567.1"/>
    <property type="molecule type" value="Genomic_DNA"/>
</dbReference>
<organism evidence="2 3">
    <name type="scientific">Suillus placidus</name>
    <dbReference type="NCBI Taxonomy" id="48579"/>
    <lineage>
        <taxon>Eukaryota</taxon>
        <taxon>Fungi</taxon>
        <taxon>Dikarya</taxon>
        <taxon>Basidiomycota</taxon>
        <taxon>Agaricomycotina</taxon>
        <taxon>Agaricomycetes</taxon>
        <taxon>Agaricomycetidae</taxon>
        <taxon>Boletales</taxon>
        <taxon>Suillineae</taxon>
        <taxon>Suillaceae</taxon>
        <taxon>Suillus</taxon>
    </lineage>
</organism>
<evidence type="ECO:0000313" key="3">
    <source>
        <dbReference type="Proteomes" id="UP000714275"/>
    </source>
</evidence>
<feature type="compositionally biased region" description="Polar residues" evidence="1">
    <location>
        <begin position="367"/>
        <end position="378"/>
    </location>
</feature>
<feature type="compositionally biased region" description="Polar residues" evidence="1">
    <location>
        <begin position="36"/>
        <end position="57"/>
    </location>
</feature>
<name>A0A9P6ZMN2_9AGAM</name>
<reference evidence="2" key="1">
    <citation type="journal article" date="2020" name="New Phytol.">
        <title>Comparative genomics reveals dynamic genome evolution in host specialist ectomycorrhizal fungi.</title>
        <authorList>
            <person name="Lofgren L.A."/>
            <person name="Nguyen N.H."/>
            <person name="Vilgalys R."/>
            <person name="Ruytinx J."/>
            <person name="Liao H.L."/>
            <person name="Branco S."/>
            <person name="Kuo A."/>
            <person name="LaButti K."/>
            <person name="Lipzen A."/>
            <person name="Andreopoulos W."/>
            <person name="Pangilinan J."/>
            <person name="Riley R."/>
            <person name="Hundley H."/>
            <person name="Na H."/>
            <person name="Barry K."/>
            <person name="Grigoriev I.V."/>
            <person name="Stajich J.E."/>
            <person name="Kennedy P.G."/>
        </authorList>
    </citation>
    <scope>NUCLEOTIDE SEQUENCE</scope>
    <source>
        <strain evidence="2">DOB743</strain>
    </source>
</reference>
<proteinExistence type="predicted"/>
<keyword evidence="3" id="KW-1185">Reference proteome</keyword>
<sequence>MTTSMASFQAISYDPVNPKRRLTPSERSSHCLQPYARSTSDTMQHESSSIASGSLVSDNCGGQKKPKKLALCNLDPDERIAIKWARKCLVMDLLTTVVWPQNKTDEEKDTYLNEIVNQANSMFGTKLVLTKELAALMNTADTSLTSEARKAHMQNRRVVLLDSSEGNQWQYFLHGEKVEGEHIILLVFSNRTVEKIHLLHLYSSTYTPLRNQEFLKEITTTTLNMFSHVAAGVECGIDRIVDGAPSGSGRVVRFIGERYASRQVYYKEAIMHAMLLPIHKDTLRARLLNLHQRGLKVMRDKMGLTAPEHPIYMPQTMQELTRPLYPGTASEPPLQSSSAALQMPVQVEPLHSYAGYLTGDSHTSPAYYYGSTSDSQSGPYYEPPDEDENMVKETQELLSKLHGYSFY</sequence>
<accession>A0A9P6ZMN2</accession>
<feature type="region of interest" description="Disordered" evidence="1">
    <location>
        <begin position="16"/>
        <end position="59"/>
    </location>
</feature>
<gene>
    <name evidence="2" type="ORF">EV702DRAFT_1048540</name>
</gene>
<dbReference type="Proteomes" id="UP000714275">
    <property type="component" value="Unassembled WGS sequence"/>
</dbReference>
<evidence type="ECO:0000256" key="1">
    <source>
        <dbReference type="SAM" id="MobiDB-lite"/>
    </source>
</evidence>
<comment type="caution">
    <text evidence="2">The sequence shown here is derived from an EMBL/GenBank/DDBJ whole genome shotgun (WGS) entry which is preliminary data.</text>
</comment>
<dbReference type="AlphaFoldDB" id="A0A9P6ZMN2"/>
<dbReference type="OrthoDB" id="2678868at2759"/>